<feature type="region of interest" description="Disordered" evidence="1">
    <location>
        <begin position="35"/>
        <end position="87"/>
    </location>
</feature>
<evidence type="ECO:0000313" key="3">
    <source>
        <dbReference type="Proteomes" id="UP000037773"/>
    </source>
</evidence>
<evidence type="ECO:0000256" key="1">
    <source>
        <dbReference type="SAM" id="MobiDB-lite"/>
    </source>
</evidence>
<gene>
    <name evidence="2" type="ORF">ADK41_17400</name>
</gene>
<accession>A0A0M8QI88</accession>
<organism evidence="2 3">
    <name type="scientific">Streptomyces caelestis</name>
    <dbReference type="NCBI Taxonomy" id="36816"/>
    <lineage>
        <taxon>Bacteria</taxon>
        <taxon>Bacillati</taxon>
        <taxon>Actinomycetota</taxon>
        <taxon>Actinomycetes</taxon>
        <taxon>Kitasatosporales</taxon>
        <taxon>Streptomycetaceae</taxon>
        <taxon>Streptomyces</taxon>
    </lineage>
</organism>
<proteinExistence type="predicted"/>
<evidence type="ECO:0000313" key="2">
    <source>
        <dbReference type="EMBL" id="KOT38002.1"/>
    </source>
</evidence>
<sequence length="87" mass="8634">MYVAPAVPDPRSARSLILPYPAGRFVPARPRSAGRITFGRTSAPGVDAPGGSGSHTVVTRKAGATAVAGAAAPPTATDGRASGPERP</sequence>
<protein>
    <submittedName>
        <fullName evidence="2">Uncharacterized protein</fullName>
    </submittedName>
</protein>
<dbReference type="AlphaFoldDB" id="A0A0M8QI88"/>
<reference evidence="2 3" key="1">
    <citation type="submission" date="2015-07" db="EMBL/GenBank/DDBJ databases">
        <authorList>
            <person name="Noorani M."/>
        </authorList>
    </citation>
    <scope>NUCLEOTIDE SEQUENCE [LARGE SCALE GENOMIC DNA]</scope>
    <source>
        <strain evidence="2 3">NRRL B-24567</strain>
    </source>
</reference>
<dbReference type="EMBL" id="LGCN01000194">
    <property type="protein sequence ID" value="KOT38002.1"/>
    <property type="molecule type" value="Genomic_DNA"/>
</dbReference>
<comment type="caution">
    <text evidence="2">The sequence shown here is derived from an EMBL/GenBank/DDBJ whole genome shotgun (WGS) entry which is preliminary data.</text>
</comment>
<dbReference type="Proteomes" id="UP000037773">
    <property type="component" value="Unassembled WGS sequence"/>
</dbReference>
<dbReference type="PATRIC" id="fig|36816.3.peg.3770"/>
<name>A0A0M8QI88_9ACTN</name>
<keyword evidence="3" id="KW-1185">Reference proteome</keyword>
<feature type="compositionally biased region" description="Low complexity" evidence="1">
    <location>
        <begin position="56"/>
        <end position="81"/>
    </location>
</feature>